<evidence type="ECO:0000313" key="3">
    <source>
        <dbReference type="Proteomes" id="UP000019147"/>
    </source>
</evidence>
<gene>
    <name evidence="2" type="ORF">M787_003595</name>
</gene>
<keyword evidence="1" id="KW-0812">Transmembrane</keyword>
<dbReference type="STRING" id="1143323.M787_003595"/>
<dbReference type="OrthoDB" id="18096at2"/>
<dbReference type="Proteomes" id="UP000019147">
    <property type="component" value="Chromosome"/>
</dbReference>
<name>A0A173DZR1_9CHLA</name>
<keyword evidence="1" id="KW-0472">Membrane</keyword>
<feature type="transmembrane region" description="Helical" evidence="1">
    <location>
        <begin position="67"/>
        <end position="88"/>
    </location>
</feature>
<keyword evidence="1" id="KW-1133">Transmembrane helix</keyword>
<dbReference type="KEGG" id="cgz:M787_003595"/>
<sequence length="112" mass="12393">MLVHVRRFQTSSSQCENTAALLRKLERSSERTININVFSKAFSVFMAALALLVMIVFTVQTAVVTPLALYTAAFLACCILIYMAIFIVQSMLSCSSSPVKLAMDPMEGYEAR</sequence>
<accession>A0A173DZR1</accession>
<dbReference type="GeneID" id="81478389"/>
<dbReference type="EMBL" id="CP015840">
    <property type="protein sequence ID" value="ANG66393.1"/>
    <property type="molecule type" value="Genomic_DNA"/>
</dbReference>
<evidence type="ECO:0000313" key="2">
    <source>
        <dbReference type="EMBL" id="ANG66393.1"/>
    </source>
</evidence>
<feature type="transmembrane region" description="Helical" evidence="1">
    <location>
        <begin position="37"/>
        <end position="61"/>
    </location>
</feature>
<dbReference type="AlphaFoldDB" id="A0A173DZR1"/>
<organism evidence="2 3">
    <name type="scientific">Chlamydia gallinacea 08-1274/3</name>
    <dbReference type="NCBI Taxonomy" id="1143323"/>
    <lineage>
        <taxon>Bacteria</taxon>
        <taxon>Pseudomonadati</taxon>
        <taxon>Chlamydiota</taxon>
        <taxon>Chlamydiia</taxon>
        <taxon>Chlamydiales</taxon>
        <taxon>Chlamydiaceae</taxon>
        <taxon>Chlamydia/Chlamydophila group</taxon>
        <taxon>Chlamydia</taxon>
    </lineage>
</organism>
<dbReference type="RefSeq" id="WP_021828210.1">
    <property type="nucleotide sequence ID" value="NZ_CP015840.1"/>
</dbReference>
<proteinExistence type="predicted"/>
<reference evidence="2 3" key="1">
    <citation type="journal article" date="2014" name="Syst. Appl. Microbiol.">
        <title>Evidence for the existence of two new members of the family Chlamydiaceae and proposal of Chlamydia avium sp. nov. and Chlamydia gallinacea sp. nov.</title>
        <authorList>
            <person name="Sachse K."/>
            <person name="Laroucau K."/>
            <person name="Riege K."/>
            <person name="Wehner S."/>
            <person name="Dilcher M."/>
            <person name="Creasy H.H."/>
            <person name="Weidmann M."/>
            <person name="Myers G."/>
            <person name="Vorimore F."/>
            <person name="Vicari N."/>
            <person name="Magnino S."/>
            <person name="Liebler-Tenorio E."/>
            <person name="Ruettger A."/>
            <person name="Bavoil P.M."/>
            <person name="Hufert F.T."/>
            <person name="Rossello-Mora R."/>
            <person name="Marz M."/>
        </authorList>
    </citation>
    <scope>NUCLEOTIDE SEQUENCE [LARGE SCALE GENOMIC DNA]</scope>
    <source>
        <strain evidence="2 3">08-1274/3</strain>
    </source>
</reference>
<protein>
    <submittedName>
        <fullName evidence="2">Uncharacterized protein</fullName>
    </submittedName>
</protein>
<evidence type="ECO:0000256" key="1">
    <source>
        <dbReference type="SAM" id="Phobius"/>
    </source>
</evidence>